<feature type="transmembrane region" description="Helical" evidence="1">
    <location>
        <begin position="7"/>
        <end position="26"/>
    </location>
</feature>
<evidence type="ECO:0000313" key="2">
    <source>
        <dbReference type="EMBL" id="GIQ64434.1"/>
    </source>
</evidence>
<keyword evidence="1" id="KW-0472">Membrane</keyword>
<accession>A0ABQ4N862</accession>
<dbReference type="Proteomes" id="UP000680304">
    <property type="component" value="Unassembled WGS sequence"/>
</dbReference>
<feature type="transmembrane region" description="Helical" evidence="1">
    <location>
        <begin position="38"/>
        <end position="58"/>
    </location>
</feature>
<evidence type="ECO:0000256" key="1">
    <source>
        <dbReference type="SAM" id="Phobius"/>
    </source>
</evidence>
<evidence type="ECO:0000313" key="3">
    <source>
        <dbReference type="Proteomes" id="UP000680304"/>
    </source>
</evidence>
<name>A0ABQ4N862_9BACL</name>
<keyword evidence="3" id="KW-1185">Reference proteome</keyword>
<protein>
    <submittedName>
        <fullName evidence="2">Uncharacterized protein</fullName>
    </submittedName>
</protein>
<keyword evidence="1" id="KW-0812">Transmembrane</keyword>
<keyword evidence="1" id="KW-1133">Transmembrane helix</keyword>
<comment type="caution">
    <text evidence="2">The sequence shown here is derived from an EMBL/GenBank/DDBJ whole genome shotgun (WGS) entry which is preliminary data.</text>
</comment>
<gene>
    <name evidence="2" type="ORF">PACILC2_30020</name>
</gene>
<organism evidence="2 3">
    <name type="scientific">Paenibacillus cisolokensis</name>
    <dbReference type="NCBI Taxonomy" id="1658519"/>
    <lineage>
        <taxon>Bacteria</taxon>
        <taxon>Bacillati</taxon>
        <taxon>Bacillota</taxon>
        <taxon>Bacilli</taxon>
        <taxon>Bacillales</taxon>
        <taxon>Paenibacillaceae</taxon>
        <taxon>Paenibacillus</taxon>
    </lineage>
</organism>
<dbReference type="EMBL" id="BOVJ01000095">
    <property type="protein sequence ID" value="GIQ64434.1"/>
    <property type="molecule type" value="Genomic_DNA"/>
</dbReference>
<proteinExistence type="predicted"/>
<sequence length="71" mass="7758">MHDNPKIEAAFMSIRATVVALIVYAACKIGKTAIVDKPAALLVGITLALLYSAEILYIRRCSLQPARWRAS</sequence>
<reference evidence="2 3" key="1">
    <citation type="submission" date="2021-04" db="EMBL/GenBank/DDBJ databases">
        <title>Draft genome sequence of Paenibacillus cisolokensis, LC2-13A.</title>
        <authorList>
            <person name="Uke A."/>
            <person name="Chhe C."/>
            <person name="Baramee S."/>
            <person name="Kosugi A."/>
        </authorList>
    </citation>
    <scope>NUCLEOTIDE SEQUENCE [LARGE SCALE GENOMIC DNA]</scope>
    <source>
        <strain evidence="2 3">LC2-13A</strain>
    </source>
</reference>